<proteinExistence type="predicted"/>
<comment type="caution">
    <text evidence="1">The sequence shown here is derived from an EMBL/GenBank/DDBJ whole genome shotgun (WGS) entry which is preliminary data.</text>
</comment>
<keyword evidence="2" id="KW-1185">Reference proteome</keyword>
<dbReference type="RefSeq" id="WP_311370166.1">
    <property type="nucleotide sequence ID" value="NZ_JAVRHX010000009.1"/>
</dbReference>
<reference evidence="1 2" key="1">
    <citation type="submission" date="2023-09" db="EMBL/GenBank/DDBJ databases">
        <authorList>
            <person name="Rey-Velasco X."/>
        </authorList>
    </citation>
    <scope>NUCLEOTIDE SEQUENCE [LARGE SCALE GENOMIC DNA]</scope>
    <source>
        <strain evidence="1 2">P117</strain>
    </source>
</reference>
<sequence>MFGFLKKRGDKNKLQAQVKKPEVMGLCVGSSFDLDKLSFQLILQELVISEVADTQLIQAAGEVDLGSSTLLRFYTDDDAWLQVVCEGGVSEENIVDVTLFHYYDTLNVASTEWDDLLNHKIGVPVYTLEGHQYERVWTSTSEYHPPVAMQEETYDDSNEASETDQFVMLFERELTDGSYEQLYLSAEESLNDNNQLERCLVISTGVKISATQIRVNG</sequence>
<name>A0ABU2ZVG7_9ALTE</name>
<evidence type="ECO:0000313" key="1">
    <source>
        <dbReference type="EMBL" id="MDT0596639.1"/>
    </source>
</evidence>
<dbReference type="Pfam" id="PF10679">
    <property type="entry name" value="DUF2491"/>
    <property type="match status" value="1"/>
</dbReference>
<accession>A0ABU2ZVG7</accession>
<dbReference type="InterPro" id="IPR019621">
    <property type="entry name" value="DUF2491"/>
</dbReference>
<dbReference type="Proteomes" id="UP001253545">
    <property type="component" value="Unassembled WGS sequence"/>
</dbReference>
<organism evidence="1 2">
    <name type="scientific">Glaciecola petra</name>
    <dbReference type="NCBI Taxonomy" id="3075602"/>
    <lineage>
        <taxon>Bacteria</taxon>
        <taxon>Pseudomonadati</taxon>
        <taxon>Pseudomonadota</taxon>
        <taxon>Gammaproteobacteria</taxon>
        <taxon>Alteromonadales</taxon>
        <taxon>Alteromonadaceae</taxon>
        <taxon>Glaciecola</taxon>
    </lineage>
</organism>
<dbReference type="EMBL" id="JAVRHX010000009">
    <property type="protein sequence ID" value="MDT0596639.1"/>
    <property type="molecule type" value="Genomic_DNA"/>
</dbReference>
<protein>
    <submittedName>
        <fullName evidence="1">YjfK family protein</fullName>
    </submittedName>
</protein>
<gene>
    <name evidence="1" type="ORF">RM552_17410</name>
</gene>
<evidence type="ECO:0000313" key="2">
    <source>
        <dbReference type="Proteomes" id="UP001253545"/>
    </source>
</evidence>